<dbReference type="Ensembl" id="ENSSSCT00015032673.1">
    <property type="protein sequence ID" value="ENSSSCP00015012968.1"/>
    <property type="gene ID" value="ENSSSCG00015024658.1"/>
</dbReference>
<sequence length="449" mass="46252">MGGSGTEKNQKSTFLWSLFVADAQLAWFREGWCVSGSQSLLASLAGFGCGGVCVCLCVCLSGKWVGRKGWGEGLGGKIELSLSYRVSAAVPPAPATPAQSRQRPAPAGLLPAARGGEEGARRARGRGAPSSESSRGGCGAVSLSAPEGPGAEGGERVSMAPRLRGLLGRAARRFSVSPGGAGARISAAGVPPGSPRRSARPLPVAGDALVWPNCAAPSTGRRTSLAPRAPHTNFCPASSTSAPGSDLGGAGVARGAQLGWRLEPFCPAAMTWRLWLWCFCSWVAAGWPPGSALQLRPGMPNVCEEQQLTVVGLPHPCVQAFTHTVKIWKQGCTSPRGCVGYERRANCPSLVGDVITVENACYRGSSTGGAFTIKLKRPGTTLSTDRHTAWSSRPSTGAALVGASGTVSLAARDLSLQRGLISTGGDARRAKPSSASVPRVFRDPAVNMA</sequence>
<feature type="region of interest" description="Disordered" evidence="1">
    <location>
        <begin position="91"/>
        <end position="159"/>
    </location>
</feature>
<feature type="region of interest" description="Disordered" evidence="1">
    <location>
        <begin position="178"/>
        <end position="199"/>
    </location>
</feature>
<feature type="compositionally biased region" description="Low complexity" evidence="1">
    <location>
        <begin position="103"/>
        <end position="114"/>
    </location>
</feature>
<reference evidence="2" key="1">
    <citation type="submission" date="2025-08" db="UniProtKB">
        <authorList>
            <consortium name="Ensembl"/>
        </authorList>
    </citation>
    <scope>IDENTIFICATION</scope>
</reference>
<evidence type="ECO:0000313" key="2">
    <source>
        <dbReference type="Ensembl" id="ENSSSCP00015012968.1"/>
    </source>
</evidence>
<protein>
    <submittedName>
        <fullName evidence="2">Uncharacterized protein</fullName>
    </submittedName>
</protein>
<organism evidence="2 3">
    <name type="scientific">Sus scrofa</name>
    <name type="common">Pig</name>
    <dbReference type="NCBI Taxonomy" id="9823"/>
    <lineage>
        <taxon>Eukaryota</taxon>
        <taxon>Metazoa</taxon>
        <taxon>Chordata</taxon>
        <taxon>Craniata</taxon>
        <taxon>Vertebrata</taxon>
        <taxon>Euteleostomi</taxon>
        <taxon>Mammalia</taxon>
        <taxon>Eutheria</taxon>
        <taxon>Laurasiatheria</taxon>
        <taxon>Artiodactyla</taxon>
        <taxon>Suina</taxon>
        <taxon>Suidae</taxon>
        <taxon>Sus</taxon>
    </lineage>
</organism>
<accession>A0A8D0N434</accession>
<feature type="compositionally biased region" description="Low complexity" evidence="1">
    <location>
        <begin position="126"/>
        <end position="135"/>
    </location>
</feature>
<proteinExistence type="predicted"/>
<name>A0A8D0N434_PIG</name>
<dbReference type="AlphaFoldDB" id="A0A8D0N434"/>
<evidence type="ECO:0000256" key="1">
    <source>
        <dbReference type="SAM" id="MobiDB-lite"/>
    </source>
</evidence>
<dbReference type="Proteomes" id="UP000694726">
    <property type="component" value="Unplaced"/>
</dbReference>
<evidence type="ECO:0000313" key="3">
    <source>
        <dbReference type="Proteomes" id="UP000694726"/>
    </source>
</evidence>